<evidence type="ECO:0000313" key="2">
    <source>
        <dbReference type="Proteomes" id="UP001489719"/>
    </source>
</evidence>
<dbReference type="EMBL" id="MU970048">
    <property type="protein sequence ID" value="KAK9324634.1"/>
    <property type="molecule type" value="Genomic_DNA"/>
</dbReference>
<organism evidence="1 2">
    <name type="scientific">Lipomyces orientalis</name>
    <dbReference type="NCBI Taxonomy" id="1233043"/>
    <lineage>
        <taxon>Eukaryota</taxon>
        <taxon>Fungi</taxon>
        <taxon>Dikarya</taxon>
        <taxon>Ascomycota</taxon>
        <taxon>Saccharomycotina</taxon>
        <taxon>Lipomycetes</taxon>
        <taxon>Lipomycetales</taxon>
        <taxon>Lipomycetaceae</taxon>
        <taxon>Lipomyces</taxon>
    </lineage>
</organism>
<name>A0ACC3TTX9_9ASCO</name>
<reference evidence="2" key="1">
    <citation type="journal article" date="2024" name="Front. Bioeng. Biotechnol.">
        <title>Genome-scale model development and genomic sequencing of the oleaginous clade Lipomyces.</title>
        <authorList>
            <person name="Czajka J.J."/>
            <person name="Han Y."/>
            <person name="Kim J."/>
            <person name="Mondo S.J."/>
            <person name="Hofstad B.A."/>
            <person name="Robles A."/>
            <person name="Haridas S."/>
            <person name="Riley R."/>
            <person name="LaButti K."/>
            <person name="Pangilinan J."/>
            <person name="Andreopoulos W."/>
            <person name="Lipzen A."/>
            <person name="Yan J."/>
            <person name="Wang M."/>
            <person name="Ng V."/>
            <person name="Grigoriev I.V."/>
            <person name="Spatafora J.W."/>
            <person name="Magnuson J.K."/>
            <person name="Baker S.E."/>
            <person name="Pomraning K.R."/>
        </authorList>
    </citation>
    <scope>NUCLEOTIDE SEQUENCE [LARGE SCALE GENOMIC DNA]</scope>
    <source>
        <strain evidence="2">CBS 10300</strain>
    </source>
</reference>
<gene>
    <name evidence="1" type="ORF">V1517DRAFT_44964</name>
</gene>
<keyword evidence="2" id="KW-1185">Reference proteome</keyword>
<dbReference type="Proteomes" id="UP001489719">
    <property type="component" value="Unassembled WGS sequence"/>
</dbReference>
<evidence type="ECO:0000313" key="1">
    <source>
        <dbReference type="EMBL" id="KAK9324634.1"/>
    </source>
</evidence>
<proteinExistence type="predicted"/>
<protein>
    <submittedName>
        <fullName evidence="1">Uncharacterized protein</fullName>
    </submittedName>
</protein>
<accession>A0ACC3TTX9</accession>
<comment type="caution">
    <text evidence="1">The sequence shown here is derived from an EMBL/GenBank/DDBJ whole genome shotgun (WGS) entry which is preliminary data.</text>
</comment>
<sequence>MSGTTDRAARIASRIRGAGKRNVTTSSFAISMPRARTPKSVGKKKTPQTARQSRTSGPRRTASDKKTNEAAVNVGATSSESASDRQSSGQVTVFARTPQYAKRSTPLRRKTDRTDGKSNKSRQVQTPSRTPAQSSAKKAATPPTDIEQEEEEVSDEAQDEEDNELEERQLSAEVIDEDRRSVAEEDADTNDDEIDLKPSAYDIDREAYTAHDSDEDPEYESHRSTATKSTLSKKRKAKRLPPAPVVKRKKQSTNDVAEASKDDTQYVRIVTHKLPPREGGRGAPALSDVDVVSQVISEQISSSVSTQSSTFRRKILGAYAEELEIRFAEMCDVVNTHGVLTRAARKARRNVDELRDKLLAIRKKRRDVADEVVSIRAAHLQGNMEAKAENSVKEVLDAVAGMKSRAANMPAMRAEESVIGDDASDSRIGVIAELQKTVPLVCGHGGILERLRAFNNMLEQKEKELSLA</sequence>